<gene>
    <name evidence="2" type="ORF">GCM10023323_43540</name>
</gene>
<evidence type="ECO:0000313" key="2">
    <source>
        <dbReference type="EMBL" id="GAA5211534.1"/>
    </source>
</evidence>
<accession>A0ABP9T8R5</accession>
<feature type="compositionally biased region" description="Pro residues" evidence="1">
    <location>
        <begin position="382"/>
        <end position="394"/>
    </location>
</feature>
<proteinExistence type="predicted"/>
<dbReference type="Pfam" id="PF14435">
    <property type="entry name" value="SUKH-4"/>
    <property type="match status" value="1"/>
</dbReference>
<reference evidence="3" key="1">
    <citation type="journal article" date="2019" name="Int. J. Syst. Evol. Microbiol.">
        <title>The Global Catalogue of Microorganisms (GCM) 10K type strain sequencing project: providing services to taxonomists for standard genome sequencing and annotation.</title>
        <authorList>
            <consortium name="The Broad Institute Genomics Platform"/>
            <consortium name="The Broad Institute Genome Sequencing Center for Infectious Disease"/>
            <person name="Wu L."/>
            <person name="Ma J."/>
        </authorList>
    </citation>
    <scope>NUCLEOTIDE SEQUENCE [LARGE SCALE GENOMIC DNA]</scope>
    <source>
        <strain evidence="3">JCM 18306</strain>
    </source>
</reference>
<feature type="compositionally biased region" description="Basic and acidic residues" evidence="1">
    <location>
        <begin position="122"/>
        <end position="135"/>
    </location>
</feature>
<feature type="compositionally biased region" description="Low complexity" evidence="1">
    <location>
        <begin position="193"/>
        <end position="211"/>
    </location>
</feature>
<feature type="compositionally biased region" description="Pro residues" evidence="1">
    <location>
        <begin position="504"/>
        <end position="517"/>
    </location>
</feature>
<dbReference type="InterPro" id="IPR025851">
    <property type="entry name" value="SUKH-4"/>
</dbReference>
<evidence type="ECO:0000256" key="1">
    <source>
        <dbReference type="SAM" id="MobiDB-lite"/>
    </source>
</evidence>
<protein>
    <recommendedName>
        <fullName evidence="4">SUKH-4 family immunity protein</fullName>
    </recommendedName>
</protein>
<dbReference type="PRINTS" id="PR01217">
    <property type="entry name" value="PRICHEXTENSN"/>
</dbReference>
<feature type="compositionally biased region" description="Pro residues" evidence="1">
    <location>
        <begin position="462"/>
        <end position="471"/>
    </location>
</feature>
<dbReference type="EMBL" id="BAABJR010000010">
    <property type="protein sequence ID" value="GAA5211534.1"/>
    <property type="molecule type" value="Genomic_DNA"/>
</dbReference>
<dbReference type="Proteomes" id="UP001499878">
    <property type="component" value="Unassembled WGS sequence"/>
</dbReference>
<evidence type="ECO:0008006" key="4">
    <source>
        <dbReference type="Google" id="ProtNLM"/>
    </source>
</evidence>
<comment type="caution">
    <text evidence="2">The sequence shown here is derived from an EMBL/GenBank/DDBJ whole genome shotgun (WGS) entry which is preliminary data.</text>
</comment>
<sequence>MVTFAQAQERAEEWVNGELPAYQHREVRVREFDLGFVVWAEDRADGPRSDGGAQRLVIARDSGEATLWPSLPVGEVIRRYEEEYGRPDEAAEPAPAARVDLNQTSFLLSPPEWLQEAADKLGIPDRRRGDHDSGRDTGGAGIGAGAPAGALPETQAGVPSAPAAAADARGSGTAWPAAGASGAGGSGAGASGSPGAPAGATPWAGTDTNADAGDDRSVPLPETVFAPPLSGADDDTPPPAATPDAKTALMSGGSGLPPTSLPAAIDDPNAPDASAGAGTPPPATPSPAAPQLPAGPGGHATPARPFAPNAGEIADAATSKAAPPRRGGGSTTPPPPSAPGAPGVRPGSTPPPSAPGAPAGGYVPTQLVSSLGPEGPGGPGGPGTPPPPSAPQPPAGQGAPGAPGTPPPPSAPGGTPPGGMHHAATMLADPGRTGGGAPQPPGPPGPPAPPGAPGVPGAPGGPGTPPPPAAPGVPGAGAPGPQGSSGGAGGAVHHAQTVLAAPPVGGPGTPPPPPGAPGVPGAPGGPGPGGPGVPGGPGAAQPMPPGPPGAMPPPGGPVPGQPPAYGYPQQPAGLPTVGPGYQAVLRYRAQDGSEQQLIRRSAPGTPHPEWQIFHELRAMNVPPDQVLELHTELESCALPGAYCARMISEQWPQARITSIAPYGTDHASRQQGMQQLLEHQGELHQVADGPARPAPVRAPLPHVQPVPPVPPEAIGQELGGAFGPGVFRFEQAAVSRQGVPPVVAHTLVAAGLPMDMGPFFWAQAQPGRPVPTLAELAAERGVQPASDAGSYLVVGSDFGRAICVQYGTAAIVAVPVEAGPGGAPVPPQFVNSGLPEFARCLALLGRMWRLRFGLNQEQAGRWTVDFQAQLAALDPAALGSPESWWSVLLEQMWDGLL</sequence>
<dbReference type="InterPro" id="IPR032722">
    <property type="entry name" value="Deaminase_XOO_2897"/>
</dbReference>
<feature type="compositionally biased region" description="Pro residues" evidence="1">
    <location>
        <begin position="438"/>
        <end position="453"/>
    </location>
</feature>
<feature type="compositionally biased region" description="Gly residues" evidence="1">
    <location>
        <begin position="136"/>
        <end position="146"/>
    </location>
</feature>
<evidence type="ECO:0000313" key="3">
    <source>
        <dbReference type="Proteomes" id="UP001499878"/>
    </source>
</evidence>
<feature type="compositionally biased region" description="Low complexity" evidence="1">
    <location>
        <begin position="262"/>
        <end position="278"/>
    </location>
</feature>
<feature type="compositionally biased region" description="Pro residues" evidence="1">
    <location>
        <begin position="403"/>
        <end position="415"/>
    </location>
</feature>
<feature type="compositionally biased region" description="Low complexity" evidence="1">
    <location>
        <begin position="147"/>
        <end position="180"/>
    </location>
</feature>
<feature type="compositionally biased region" description="Pro residues" evidence="1">
    <location>
        <begin position="542"/>
        <end position="562"/>
    </location>
</feature>
<keyword evidence="3" id="KW-1185">Reference proteome</keyword>
<name>A0ABP9T8R5_9ACTN</name>
<organism evidence="2 3">
    <name type="scientific">Streptomyces thinghirensis</name>
    <dbReference type="NCBI Taxonomy" id="551547"/>
    <lineage>
        <taxon>Bacteria</taxon>
        <taxon>Bacillati</taxon>
        <taxon>Actinomycetota</taxon>
        <taxon>Actinomycetes</taxon>
        <taxon>Kitasatosporales</taxon>
        <taxon>Streptomycetaceae</taxon>
        <taxon>Streptomyces</taxon>
    </lineage>
</organism>
<feature type="compositionally biased region" description="Low complexity" evidence="1">
    <location>
        <begin position="563"/>
        <end position="573"/>
    </location>
</feature>
<feature type="region of interest" description="Disordered" evidence="1">
    <location>
        <begin position="122"/>
        <end position="577"/>
    </location>
</feature>
<feature type="compositionally biased region" description="Pro residues" evidence="1">
    <location>
        <begin position="279"/>
        <end position="290"/>
    </location>
</feature>
<dbReference type="Pfam" id="PF14440">
    <property type="entry name" value="XOO_2897-deam"/>
    <property type="match status" value="1"/>
</dbReference>
<feature type="compositionally biased region" description="Gly residues" evidence="1">
    <location>
        <begin position="474"/>
        <end position="490"/>
    </location>
</feature>
<dbReference type="RefSeq" id="WP_345632823.1">
    <property type="nucleotide sequence ID" value="NZ_BAABJR010000010.1"/>
</dbReference>
<feature type="compositionally biased region" description="Gly residues" evidence="1">
    <location>
        <begin position="181"/>
        <end position="192"/>
    </location>
</feature>